<dbReference type="Proteomes" id="UP000887159">
    <property type="component" value="Unassembled WGS sequence"/>
</dbReference>
<keyword evidence="2" id="KW-1185">Reference proteome</keyword>
<accession>A0A8X6V806</accession>
<name>A0A8X6V806_TRICX</name>
<proteinExistence type="predicted"/>
<reference evidence="1" key="1">
    <citation type="submission" date="2020-08" db="EMBL/GenBank/DDBJ databases">
        <title>Multicomponent nature underlies the extraordinary mechanical properties of spider dragline silk.</title>
        <authorList>
            <person name="Kono N."/>
            <person name="Nakamura H."/>
            <person name="Mori M."/>
            <person name="Yoshida Y."/>
            <person name="Ohtoshi R."/>
            <person name="Malay A.D."/>
            <person name="Moran D.A.P."/>
            <person name="Tomita M."/>
            <person name="Numata K."/>
            <person name="Arakawa K."/>
        </authorList>
    </citation>
    <scope>NUCLEOTIDE SEQUENCE</scope>
</reference>
<sequence>MTEVVAIGVSRSFDGPPTGTLQIHQCFWQPLLCEIDDAQNYLLTEGLNIHQSARKIRAVQDRIRSKTKRVRG</sequence>
<evidence type="ECO:0000313" key="1">
    <source>
        <dbReference type="EMBL" id="GFX96479.1"/>
    </source>
</evidence>
<protein>
    <submittedName>
        <fullName evidence="1">Uncharacterized protein</fullName>
    </submittedName>
</protein>
<comment type="caution">
    <text evidence="1">The sequence shown here is derived from an EMBL/GenBank/DDBJ whole genome shotgun (WGS) entry which is preliminary data.</text>
</comment>
<dbReference type="AlphaFoldDB" id="A0A8X6V806"/>
<organism evidence="1 2">
    <name type="scientific">Trichonephila clavipes</name>
    <name type="common">Golden silk orbweaver</name>
    <name type="synonym">Nephila clavipes</name>
    <dbReference type="NCBI Taxonomy" id="2585209"/>
    <lineage>
        <taxon>Eukaryota</taxon>
        <taxon>Metazoa</taxon>
        <taxon>Ecdysozoa</taxon>
        <taxon>Arthropoda</taxon>
        <taxon>Chelicerata</taxon>
        <taxon>Arachnida</taxon>
        <taxon>Araneae</taxon>
        <taxon>Araneomorphae</taxon>
        <taxon>Entelegynae</taxon>
        <taxon>Araneoidea</taxon>
        <taxon>Nephilidae</taxon>
        <taxon>Trichonephila</taxon>
    </lineage>
</organism>
<evidence type="ECO:0000313" key="2">
    <source>
        <dbReference type="Proteomes" id="UP000887159"/>
    </source>
</evidence>
<gene>
    <name evidence="1" type="ORF">TNCV_1441531</name>
</gene>
<dbReference type="EMBL" id="BMAU01021192">
    <property type="protein sequence ID" value="GFX96479.1"/>
    <property type="molecule type" value="Genomic_DNA"/>
</dbReference>